<evidence type="ECO:0000313" key="3">
    <source>
        <dbReference type="Proteomes" id="UP001342826"/>
    </source>
</evidence>
<keyword evidence="1" id="KW-0812">Transmembrane</keyword>
<protein>
    <submittedName>
        <fullName evidence="2">Competence type IV pilus minor pilin ComGG</fullName>
    </submittedName>
</protein>
<accession>A0ABU6NXD0</accession>
<sequence length="128" mass="14885">MRNEKGYILLTTIIMTMFTLFIAAHLATVLVSERSFLENTKHLYIIENLRMLAVDSALKNIKAGMTEQKRTIYTDNGIFEYTIESSLDENNELINSTAHISCETNEKIRKTFSFQYSHIENKIVDWLE</sequence>
<keyword evidence="1" id="KW-1133">Transmembrane helix</keyword>
<proteinExistence type="predicted"/>
<reference evidence="2 3" key="1">
    <citation type="submission" date="2023-03" db="EMBL/GenBank/DDBJ databases">
        <title>Bacillus Genome Sequencing.</title>
        <authorList>
            <person name="Dunlap C."/>
        </authorList>
    </citation>
    <scope>NUCLEOTIDE SEQUENCE [LARGE SCALE GENOMIC DNA]</scope>
    <source>
        <strain evidence="2 3">NRS-1717</strain>
    </source>
</reference>
<dbReference type="GeneID" id="301139497"/>
<gene>
    <name evidence="2" type="primary">comGG</name>
    <name evidence="2" type="ORF">P9271_06160</name>
</gene>
<keyword evidence="3" id="KW-1185">Reference proteome</keyword>
<keyword evidence="1" id="KW-0472">Membrane</keyword>
<comment type="caution">
    <text evidence="2">The sequence shown here is derived from an EMBL/GenBank/DDBJ whole genome shotgun (WGS) entry which is preliminary data.</text>
</comment>
<dbReference type="EMBL" id="JARTFS010000005">
    <property type="protein sequence ID" value="MED4400914.1"/>
    <property type="molecule type" value="Genomic_DNA"/>
</dbReference>
<organism evidence="2 3">
    <name type="scientific">Metabacillus fastidiosus</name>
    <dbReference type="NCBI Taxonomy" id="1458"/>
    <lineage>
        <taxon>Bacteria</taxon>
        <taxon>Bacillati</taxon>
        <taxon>Bacillota</taxon>
        <taxon>Bacilli</taxon>
        <taxon>Bacillales</taxon>
        <taxon>Bacillaceae</taxon>
        <taxon>Metabacillus</taxon>
    </lineage>
</organism>
<evidence type="ECO:0000256" key="1">
    <source>
        <dbReference type="SAM" id="Phobius"/>
    </source>
</evidence>
<name>A0ABU6NXD0_9BACI</name>
<dbReference type="RefSeq" id="WP_066225109.1">
    <property type="nucleotide sequence ID" value="NZ_JARTFQ010000007.1"/>
</dbReference>
<feature type="transmembrane region" description="Helical" evidence="1">
    <location>
        <begin position="6"/>
        <end position="31"/>
    </location>
</feature>
<evidence type="ECO:0000313" key="2">
    <source>
        <dbReference type="EMBL" id="MED4400914.1"/>
    </source>
</evidence>
<dbReference type="Proteomes" id="UP001342826">
    <property type="component" value="Unassembled WGS sequence"/>
</dbReference>